<dbReference type="InterPro" id="IPR036388">
    <property type="entry name" value="WH-like_DNA-bd_sf"/>
</dbReference>
<evidence type="ECO:0000256" key="4">
    <source>
        <dbReference type="ARBA" id="ARBA00023163"/>
    </source>
</evidence>
<proteinExistence type="inferred from homology"/>
<dbReference type="Pfam" id="PF00126">
    <property type="entry name" value="HTH_1"/>
    <property type="match status" value="1"/>
</dbReference>
<dbReference type="RefSeq" id="WP_084314383.1">
    <property type="nucleotide sequence ID" value="NZ_FNIJ01000004.1"/>
</dbReference>
<dbReference type="CDD" id="cd08414">
    <property type="entry name" value="PBP2_LTTR_aromatics_like"/>
    <property type="match status" value="1"/>
</dbReference>
<accession>A0A1H0DGZ8</accession>
<evidence type="ECO:0000256" key="1">
    <source>
        <dbReference type="ARBA" id="ARBA00009437"/>
    </source>
</evidence>
<dbReference type="PRINTS" id="PR00039">
    <property type="entry name" value="HTHLYSR"/>
</dbReference>
<name>A0A1H0DGZ8_9PSED</name>
<dbReference type="Proteomes" id="UP000242957">
    <property type="component" value="Unassembled WGS sequence"/>
</dbReference>
<keyword evidence="2" id="KW-0805">Transcription regulation</keyword>
<dbReference type="PANTHER" id="PTHR30346">
    <property type="entry name" value="TRANSCRIPTIONAL DUAL REGULATOR HCAR-RELATED"/>
    <property type="match status" value="1"/>
</dbReference>
<evidence type="ECO:0000313" key="7">
    <source>
        <dbReference type="Proteomes" id="UP000242957"/>
    </source>
</evidence>
<dbReference type="GO" id="GO:0003700">
    <property type="term" value="F:DNA-binding transcription factor activity"/>
    <property type="evidence" value="ECO:0007669"/>
    <property type="project" value="InterPro"/>
</dbReference>
<dbReference type="SUPFAM" id="SSF46785">
    <property type="entry name" value="Winged helix' DNA-binding domain"/>
    <property type="match status" value="1"/>
</dbReference>
<evidence type="ECO:0000259" key="5">
    <source>
        <dbReference type="PROSITE" id="PS50931"/>
    </source>
</evidence>
<evidence type="ECO:0000256" key="3">
    <source>
        <dbReference type="ARBA" id="ARBA00023125"/>
    </source>
</evidence>
<dbReference type="GO" id="GO:0032993">
    <property type="term" value="C:protein-DNA complex"/>
    <property type="evidence" value="ECO:0007669"/>
    <property type="project" value="TreeGrafter"/>
</dbReference>
<feature type="domain" description="HTH lysR-type" evidence="5">
    <location>
        <begin position="1"/>
        <end position="58"/>
    </location>
</feature>
<dbReference type="InterPro" id="IPR036390">
    <property type="entry name" value="WH_DNA-bd_sf"/>
</dbReference>
<keyword evidence="3 6" id="KW-0238">DNA-binding</keyword>
<reference evidence="7" key="1">
    <citation type="submission" date="2016-10" db="EMBL/GenBank/DDBJ databases">
        <authorList>
            <person name="Varghese N."/>
            <person name="Submissions S."/>
        </authorList>
    </citation>
    <scope>NUCLEOTIDE SEQUENCE [LARGE SCALE GENOMIC DNA]</scope>
    <source>
        <strain evidence="7">JCM 21621</strain>
    </source>
</reference>
<dbReference type="GO" id="GO:0003677">
    <property type="term" value="F:DNA binding"/>
    <property type="evidence" value="ECO:0007669"/>
    <property type="project" value="UniProtKB-KW"/>
</dbReference>
<gene>
    <name evidence="6" type="ORF">SAMN05216193_104294</name>
</gene>
<dbReference type="Gene3D" id="3.40.190.10">
    <property type="entry name" value="Periplasmic binding protein-like II"/>
    <property type="match status" value="2"/>
</dbReference>
<protein>
    <submittedName>
        <fullName evidence="6">DNA-binding transcriptional regulator, LysR family</fullName>
    </submittedName>
</protein>
<dbReference type="SUPFAM" id="SSF53850">
    <property type="entry name" value="Periplasmic binding protein-like II"/>
    <property type="match status" value="1"/>
</dbReference>
<organism evidence="6 7">
    <name type="scientific">Pseudomonas jinjuensis</name>
    <dbReference type="NCBI Taxonomy" id="198616"/>
    <lineage>
        <taxon>Bacteria</taxon>
        <taxon>Pseudomonadati</taxon>
        <taxon>Pseudomonadota</taxon>
        <taxon>Gammaproteobacteria</taxon>
        <taxon>Pseudomonadales</taxon>
        <taxon>Pseudomonadaceae</taxon>
        <taxon>Pseudomonas</taxon>
    </lineage>
</organism>
<evidence type="ECO:0000313" key="6">
    <source>
        <dbReference type="EMBL" id="SDN69517.1"/>
    </source>
</evidence>
<dbReference type="InterPro" id="IPR005119">
    <property type="entry name" value="LysR_subst-bd"/>
</dbReference>
<dbReference type="Gene3D" id="1.10.10.10">
    <property type="entry name" value="Winged helix-like DNA-binding domain superfamily/Winged helix DNA-binding domain"/>
    <property type="match status" value="1"/>
</dbReference>
<sequence>MELRQLKQLLTLSETLNFRRAAEQLHIAQPPLSTSIKKLEDELGVLLFERLPSGLKITPAGEVVLHYARRTLFYADEIRRAAREGDSGEQGQLRVGFVGSAAYGLLPRIVHSYRKRYPLVDLRLEESTTIELLRRLDEHSLDIALVRFPVLESSTASVTLLQRERMMLAVPRESPLAARSAVALEELAGEPFIVYSRSHAPAMHALVLSAFQLAGIQPRIVQEAVQVQTMLGLVEGGLGLALVPESVEKYAGQGVRLVPLAGVSDSLLVGTALAVLPDAVTATARHFIEHVHLAVEPRQVPAARGNTL</sequence>
<dbReference type="Pfam" id="PF03466">
    <property type="entry name" value="LysR_substrate"/>
    <property type="match status" value="1"/>
</dbReference>
<dbReference type="OrthoDB" id="5289754at2"/>
<dbReference type="EMBL" id="FNIJ01000004">
    <property type="protein sequence ID" value="SDN69517.1"/>
    <property type="molecule type" value="Genomic_DNA"/>
</dbReference>
<keyword evidence="4" id="KW-0804">Transcription</keyword>
<keyword evidence="7" id="KW-1185">Reference proteome</keyword>
<dbReference type="PANTHER" id="PTHR30346:SF28">
    <property type="entry name" value="HTH-TYPE TRANSCRIPTIONAL REGULATOR CYNR"/>
    <property type="match status" value="1"/>
</dbReference>
<comment type="similarity">
    <text evidence="1">Belongs to the LysR transcriptional regulatory family.</text>
</comment>
<dbReference type="STRING" id="198616.SAMN05216193_104294"/>
<dbReference type="InterPro" id="IPR000847">
    <property type="entry name" value="LysR_HTH_N"/>
</dbReference>
<dbReference type="FunFam" id="1.10.10.10:FF:000001">
    <property type="entry name" value="LysR family transcriptional regulator"/>
    <property type="match status" value="1"/>
</dbReference>
<dbReference type="PROSITE" id="PS50931">
    <property type="entry name" value="HTH_LYSR"/>
    <property type="match status" value="1"/>
</dbReference>
<dbReference type="AlphaFoldDB" id="A0A1H0DGZ8"/>
<evidence type="ECO:0000256" key="2">
    <source>
        <dbReference type="ARBA" id="ARBA00023015"/>
    </source>
</evidence>